<gene>
    <name evidence="1" type="ORF">BT96DRAFT_827551</name>
</gene>
<accession>A0A6A4HBA6</accession>
<evidence type="ECO:0000313" key="1">
    <source>
        <dbReference type="EMBL" id="KAE9394517.1"/>
    </source>
</evidence>
<proteinExistence type="predicted"/>
<evidence type="ECO:0000313" key="2">
    <source>
        <dbReference type="Proteomes" id="UP000799118"/>
    </source>
</evidence>
<dbReference type="AlphaFoldDB" id="A0A6A4HBA6"/>
<dbReference type="Proteomes" id="UP000799118">
    <property type="component" value="Unassembled WGS sequence"/>
</dbReference>
<organism evidence="1 2">
    <name type="scientific">Gymnopus androsaceus JB14</name>
    <dbReference type="NCBI Taxonomy" id="1447944"/>
    <lineage>
        <taxon>Eukaryota</taxon>
        <taxon>Fungi</taxon>
        <taxon>Dikarya</taxon>
        <taxon>Basidiomycota</taxon>
        <taxon>Agaricomycotina</taxon>
        <taxon>Agaricomycetes</taxon>
        <taxon>Agaricomycetidae</taxon>
        <taxon>Agaricales</taxon>
        <taxon>Marasmiineae</taxon>
        <taxon>Omphalotaceae</taxon>
        <taxon>Gymnopus</taxon>
    </lineage>
</organism>
<dbReference type="EMBL" id="ML769548">
    <property type="protein sequence ID" value="KAE9394517.1"/>
    <property type="molecule type" value="Genomic_DNA"/>
</dbReference>
<feature type="non-terminal residue" evidence="1">
    <location>
        <position position="1"/>
    </location>
</feature>
<dbReference type="OrthoDB" id="3241874at2759"/>
<keyword evidence="2" id="KW-1185">Reference proteome</keyword>
<sequence>CPHCPSIRIDSEMSEPETLRHIGSHIFKDICLKDANELCGLCLNTGGLCSVYLIKRAKDVWAIDMKHLWCQNLKAFNIKTALEFKTNSPCTNHPLLCPLCPTNAPAIWKYNLQKHISQSHYGATVHLYKNLFKLDPAEHTLMKRLFNNKPCARKSKGN</sequence>
<name>A0A6A4HBA6_9AGAR</name>
<reference evidence="1" key="1">
    <citation type="journal article" date="2019" name="Environ. Microbiol.">
        <title>Fungal ecological strategies reflected in gene transcription - a case study of two litter decomposers.</title>
        <authorList>
            <person name="Barbi F."/>
            <person name="Kohler A."/>
            <person name="Barry K."/>
            <person name="Baskaran P."/>
            <person name="Daum C."/>
            <person name="Fauchery L."/>
            <person name="Ihrmark K."/>
            <person name="Kuo A."/>
            <person name="LaButti K."/>
            <person name="Lipzen A."/>
            <person name="Morin E."/>
            <person name="Grigoriev I.V."/>
            <person name="Henrissat B."/>
            <person name="Lindahl B."/>
            <person name="Martin F."/>
        </authorList>
    </citation>
    <scope>NUCLEOTIDE SEQUENCE</scope>
    <source>
        <strain evidence="1">JB14</strain>
    </source>
</reference>
<protein>
    <submittedName>
        <fullName evidence="1">Uncharacterized protein</fullName>
    </submittedName>
</protein>